<keyword evidence="1" id="KW-0472">Membrane</keyword>
<evidence type="ECO:0008006" key="4">
    <source>
        <dbReference type="Google" id="ProtNLM"/>
    </source>
</evidence>
<gene>
    <name evidence="2" type="ORF">JAO74_18430</name>
</gene>
<organism evidence="2 3">
    <name type="scientific">Sphingomonas mollis</name>
    <dbReference type="NCBI Taxonomy" id="2795726"/>
    <lineage>
        <taxon>Bacteria</taxon>
        <taxon>Pseudomonadati</taxon>
        <taxon>Pseudomonadota</taxon>
        <taxon>Alphaproteobacteria</taxon>
        <taxon>Sphingomonadales</taxon>
        <taxon>Sphingomonadaceae</taxon>
        <taxon>Sphingomonas</taxon>
    </lineage>
</organism>
<keyword evidence="1" id="KW-0812">Transmembrane</keyword>
<feature type="transmembrane region" description="Helical" evidence="1">
    <location>
        <begin position="6"/>
        <end position="24"/>
    </location>
</feature>
<protein>
    <recommendedName>
        <fullName evidence="4">MarR family transcriptional regulator</fullName>
    </recommendedName>
</protein>
<dbReference type="EMBL" id="JAELXS010000023">
    <property type="protein sequence ID" value="MBJ6123751.1"/>
    <property type="molecule type" value="Genomic_DNA"/>
</dbReference>
<dbReference type="RefSeq" id="WP_199041819.1">
    <property type="nucleotide sequence ID" value="NZ_JAELXS010000023.1"/>
</dbReference>
<comment type="caution">
    <text evidence="2">The sequence shown here is derived from an EMBL/GenBank/DDBJ whole genome shotgun (WGS) entry which is preliminary data.</text>
</comment>
<sequence>MTAVSAIVLAVFSNIAHYAGYLAVGGTRHRTLSGSQGARAGRCGSFCQDTGWQVRTASIEHLEALGYISRETDITDRRRANVMMLPALAAAAEQWFDLQLAALCLGC</sequence>
<evidence type="ECO:0000313" key="2">
    <source>
        <dbReference type="EMBL" id="MBJ6123751.1"/>
    </source>
</evidence>
<proteinExistence type="predicted"/>
<name>A0ABS0XUN3_9SPHN</name>
<evidence type="ECO:0000313" key="3">
    <source>
        <dbReference type="Proteomes" id="UP000640426"/>
    </source>
</evidence>
<keyword evidence="3" id="KW-1185">Reference proteome</keyword>
<keyword evidence="1" id="KW-1133">Transmembrane helix</keyword>
<reference evidence="3" key="1">
    <citation type="submission" date="2020-12" db="EMBL/GenBank/DDBJ databases">
        <title>Hymenobacter sp.</title>
        <authorList>
            <person name="Kim M.K."/>
        </authorList>
    </citation>
    <scope>NUCLEOTIDE SEQUENCE [LARGE SCALE GENOMIC DNA]</scope>
    <source>
        <strain evidence="3">BT553</strain>
    </source>
</reference>
<dbReference type="Proteomes" id="UP000640426">
    <property type="component" value="Unassembled WGS sequence"/>
</dbReference>
<accession>A0ABS0XUN3</accession>
<evidence type="ECO:0000256" key="1">
    <source>
        <dbReference type="SAM" id="Phobius"/>
    </source>
</evidence>